<evidence type="ECO:0000259" key="6">
    <source>
        <dbReference type="PROSITE" id="PS51733"/>
    </source>
</evidence>
<dbReference type="GO" id="GO:0033819">
    <property type="term" value="F:lipoyl(octanoyl) transferase activity"/>
    <property type="evidence" value="ECO:0007669"/>
    <property type="project" value="UniProtKB-EC"/>
</dbReference>
<comment type="pathway">
    <text evidence="1">Protein modification; protein lipoylation via endogenous pathway; protein N(6)-(lipoyl)lysine from octanoyl-[acyl-carrier-protein]: step 1/2.</text>
</comment>
<keyword evidence="8" id="KW-1185">Reference proteome</keyword>
<evidence type="ECO:0000256" key="1">
    <source>
        <dbReference type="ARBA" id="ARBA00004821"/>
    </source>
</evidence>
<gene>
    <name evidence="7" type="ORF">NKR19_g8252</name>
</gene>
<comment type="caution">
    <text evidence="7">The sequence shown here is derived from an EMBL/GenBank/DDBJ whole genome shotgun (WGS) entry which is preliminary data.</text>
</comment>
<proteinExistence type="inferred from homology"/>
<feature type="non-terminal residue" evidence="7">
    <location>
        <position position="1"/>
    </location>
</feature>
<dbReference type="Pfam" id="PF21948">
    <property type="entry name" value="LplA-B_cat"/>
    <property type="match status" value="1"/>
</dbReference>
<dbReference type="SUPFAM" id="SSF55681">
    <property type="entry name" value="Class II aaRS and biotin synthetases"/>
    <property type="match status" value="1"/>
</dbReference>
<evidence type="ECO:0000256" key="4">
    <source>
        <dbReference type="ARBA" id="ARBA00022679"/>
    </source>
</evidence>
<evidence type="ECO:0000256" key="5">
    <source>
        <dbReference type="ARBA" id="ARBA00023315"/>
    </source>
</evidence>
<dbReference type="GO" id="GO:0009249">
    <property type="term" value="P:protein lipoylation"/>
    <property type="evidence" value="ECO:0007669"/>
    <property type="project" value="InterPro"/>
</dbReference>
<accession>A0AA38R7C6</accession>
<keyword evidence="4" id="KW-0808">Transferase</keyword>
<dbReference type="EMBL" id="JANBVN010000161">
    <property type="protein sequence ID" value="KAJ9137367.1"/>
    <property type="molecule type" value="Genomic_DNA"/>
</dbReference>
<dbReference type="InterPro" id="IPR000544">
    <property type="entry name" value="Octanoyltransferase"/>
</dbReference>
<dbReference type="PROSITE" id="PS51733">
    <property type="entry name" value="BPL_LPL_CATALYTIC"/>
    <property type="match status" value="1"/>
</dbReference>
<dbReference type="PANTHER" id="PTHR10993">
    <property type="entry name" value="OCTANOYLTRANSFERASE"/>
    <property type="match status" value="1"/>
</dbReference>
<keyword evidence="5" id="KW-0012">Acyltransferase</keyword>
<dbReference type="AlphaFoldDB" id="A0AA38R7C6"/>
<reference evidence="7" key="1">
    <citation type="submission" date="2022-07" db="EMBL/GenBank/DDBJ databases">
        <title>Fungi with potential for degradation of polypropylene.</title>
        <authorList>
            <person name="Gostincar C."/>
        </authorList>
    </citation>
    <scope>NUCLEOTIDE SEQUENCE</scope>
    <source>
        <strain evidence="7">EXF-13287</strain>
    </source>
</reference>
<name>A0AA38R7C6_9PEZI</name>
<organism evidence="7 8">
    <name type="scientific">Coniochaeta hoffmannii</name>
    <dbReference type="NCBI Taxonomy" id="91930"/>
    <lineage>
        <taxon>Eukaryota</taxon>
        <taxon>Fungi</taxon>
        <taxon>Dikarya</taxon>
        <taxon>Ascomycota</taxon>
        <taxon>Pezizomycotina</taxon>
        <taxon>Sordariomycetes</taxon>
        <taxon>Sordariomycetidae</taxon>
        <taxon>Coniochaetales</taxon>
        <taxon>Coniochaetaceae</taxon>
        <taxon>Coniochaeta</taxon>
    </lineage>
</organism>
<protein>
    <recommendedName>
        <fullName evidence="3">lipoyl(octanoyl) transferase</fullName>
        <ecNumber evidence="3">2.3.1.181</ecNumber>
    </recommendedName>
</protein>
<comment type="similarity">
    <text evidence="2">Belongs to the LipB family.</text>
</comment>
<dbReference type="Gene3D" id="3.30.930.10">
    <property type="entry name" value="Bira Bifunctional Protein, Domain 2"/>
    <property type="match status" value="1"/>
</dbReference>
<evidence type="ECO:0000313" key="7">
    <source>
        <dbReference type="EMBL" id="KAJ9137367.1"/>
    </source>
</evidence>
<sequence length="235" mass="25099">PPPTYTLGRRQTVPLPPKAGARLTAPLATPLGTFTPDLIPSPRGGLTTYHGPGQVVLWPVIDIHSRTYRHFTVRDYACLLEKTTIATLARLFGLEGFTTSDPGVWVTSAADGQERKVAAMGVHLRRHVTGLGTAVNLDFPVDGDEESDPWKRFVPCGLDGKEATSVAREVGGRTGGGVEVGDGEKVAAEWAREFAERIGVEGVERVESGEVEDLAADGGMADGVALKTDWRGLEE</sequence>
<evidence type="ECO:0000256" key="2">
    <source>
        <dbReference type="ARBA" id="ARBA00007907"/>
    </source>
</evidence>
<evidence type="ECO:0000256" key="3">
    <source>
        <dbReference type="ARBA" id="ARBA00012334"/>
    </source>
</evidence>
<dbReference type="EC" id="2.3.1.181" evidence="3"/>
<dbReference type="InterPro" id="IPR004143">
    <property type="entry name" value="BPL_LPL_catalytic"/>
</dbReference>
<feature type="domain" description="BPL/LPL catalytic" evidence="6">
    <location>
        <begin position="1"/>
        <end position="202"/>
    </location>
</feature>
<dbReference type="NCBIfam" id="TIGR00214">
    <property type="entry name" value="lipB"/>
    <property type="match status" value="1"/>
</dbReference>
<evidence type="ECO:0000313" key="8">
    <source>
        <dbReference type="Proteomes" id="UP001174691"/>
    </source>
</evidence>
<dbReference type="InterPro" id="IPR045864">
    <property type="entry name" value="aa-tRNA-synth_II/BPL/LPL"/>
</dbReference>
<dbReference type="Proteomes" id="UP001174691">
    <property type="component" value="Unassembled WGS sequence"/>
</dbReference>
<dbReference type="PANTHER" id="PTHR10993:SF7">
    <property type="entry name" value="LIPOYLTRANSFERASE 2, MITOCHONDRIAL-RELATED"/>
    <property type="match status" value="1"/>
</dbReference>